<organism evidence="1 2">
    <name type="scientific">Jannaschia donghaensis</name>
    <dbReference type="NCBI Taxonomy" id="420998"/>
    <lineage>
        <taxon>Bacteria</taxon>
        <taxon>Pseudomonadati</taxon>
        <taxon>Pseudomonadota</taxon>
        <taxon>Alphaproteobacteria</taxon>
        <taxon>Rhodobacterales</taxon>
        <taxon>Roseobacteraceae</taxon>
        <taxon>Jannaschia</taxon>
    </lineage>
</organism>
<reference evidence="1 2" key="1">
    <citation type="submission" date="2015-07" db="EMBL/GenBank/DDBJ databases">
        <authorList>
            <person name="Noorani M."/>
        </authorList>
    </citation>
    <scope>NUCLEOTIDE SEQUENCE [LARGE SCALE GENOMIC DNA]</scope>
    <source>
        <strain evidence="1 2">CECT 7802</strain>
    </source>
</reference>
<dbReference type="EMBL" id="CXSU01000005">
    <property type="protein sequence ID" value="CTQ48095.1"/>
    <property type="molecule type" value="Genomic_DNA"/>
</dbReference>
<accession>A0A0M6YEH1</accession>
<gene>
    <name evidence="1" type="ORF">JDO7802_00097</name>
</gene>
<evidence type="ECO:0000313" key="2">
    <source>
        <dbReference type="Proteomes" id="UP000049222"/>
    </source>
</evidence>
<sequence>MDVGAPAAGVIRFGGKRHWPLKDGARDARRFVGSVNQSTVIIAWLMRTASA</sequence>
<keyword evidence="2" id="KW-1185">Reference proteome</keyword>
<dbReference type="AlphaFoldDB" id="A0A0M6YEH1"/>
<dbReference type="Proteomes" id="UP000049222">
    <property type="component" value="Unassembled WGS sequence"/>
</dbReference>
<name>A0A0M6YEH1_9RHOB</name>
<evidence type="ECO:0000313" key="1">
    <source>
        <dbReference type="EMBL" id="CTQ48095.1"/>
    </source>
</evidence>
<protein>
    <submittedName>
        <fullName evidence="1">Uncharacterized protein</fullName>
    </submittedName>
</protein>
<proteinExistence type="predicted"/>